<dbReference type="Pfam" id="PF12888">
    <property type="entry name" value="Lipid_bd"/>
    <property type="match status" value="1"/>
</dbReference>
<dbReference type="OrthoDB" id="851990at2"/>
<dbReference type="STRING" id="1334022.SAMN04487907_11111"/>
<reference evidence="2" key="1">
    <citation type="submission" date="2016-10" db="EMBL/GenBank/DDBJ databases">
        <authorList>
            <person name="Varghese N."/>
            <person name="Submissions S."/>
        </authorList>
    </citation>
    <scope>NUCLEOTIDE SEQUENCE [LARGE SCALE GENOMIC DNA]</scope>
    <source>
        <strain evidence="2">DSM 24499</strain>
    </source>
</reference>
<dbReference type="InterPro" id="IPR038668">
    <property type="entry name" value="Lipid-bd_sf"/>
</dbReference>
<dbReference type="PROSITE" id="PS51257">
    <property type="entry name" value="PROKAR_LIPOPROTEIN"/>
    <property type="match status" value="1"/>
</dbReference>
<evidence type="ECO:0000313" key="2">
    <source>
        <dbReference type="Proteomes" id="UP000199438"/>
    </source>
</evidence>
<dbReference type="Gene3D" id="2.40.128.220">
    <property type="match status" value="1"/>
</dbReference>
<dbReference type="GO" id="GO:0016787">
    <property type="term" value="F:hydrolase activity"/>
    <property type="evidence" value="ECO:0007669"/>
    <property type="project" value="UniProtKB-KW"/>
</dbReference>
<organism evidence="1 2">
    <name type="scientific">Zunongwangia mangrovi</name>
    <dbReference type="NCBI Taxonomy" id="1334022"/>
    <lineage>
        <taxon>Bacteria</taxon>
        <taxon>Pseudomonadati</taxon>
        <taxon>Bacteroidota</taxon>
        <taxon>Flavobacteriia</taxon>
        <taxon>Flavobacteriales</taxon>
        <taxon>Flavobacteriaceae</taxon>
        <taxon>Zunongwangia</taxon>
    </lineage>
</organism>
<keyword evidence="1" id="KW-0378">Hydrolase</keyword>
<keyword evidence="2" id="KW-1185">Reference proteome</keyword>
<dbReference type="InterPro" id="IPR024404">
    <property type="entry name" value="Lipid-bd_put"/>
</dbReference>
<evidence type="ECO:0000313" key="1">
    <source>
        <dbReference type="EMBL" id="SFC87843.1"/>
    </source>
</evidence>
<gene>
    <name evidence="1" type="ORF">SAMN04487907_11111</name>
</gene>
<protein>
    <submittedName>
        <fullName evidence="1">Lipid-binding putative hydrolase</fullName>
    </submittedName>
</protein>
<sequence length="164" mass="18111">MNIRYNAILLVFLSCFFFSCEDDGYADYDAGQTNTKELSGEWYVSIYSMSGEELSGYYLLSTYNTADNDNTIFVDDNENLFPLKVKATGDVENLNFSTTDAANLYDEEGVATITEGLIIPNGTKASGSRTVVDSLSFQIELANDPDSPYIVAGYRDTGFAEDDH</sequence>
<proteinExistence type="predicted"/>
<dbReference type="Proteomes" id="UP000199438">
    <property type="component" value="Unassembled WGS sequence"/>
</dbReference>
<accession>A0A1I1MZ37</accession>
<dbReference type="AlphaFoldDB" id="A0A1I1MZ37"/>
<name>A0A1I1MZ37_9FLAO</name>
<dbReference type="EMBL" id="FOKV01000011">
    <property type="protein sequence ID" value="SFC87843.1"/>
    <property type="molecule type" value="Genomic_DNA"/>
</dbReference>